<keyword evidence="4" id="KW-1185">Reference proteome</keyword>
<dbReference type="Proteomes" id="UP000284547">
    <property type="component" value="Unassembled WGS sequence"/>
</dbReference>
<keyword evidence="1 3" id="KW-0808">Transferase</keyword>
<sequence>MTKPRILFYGAIGDAGSRRRIGGGETGNRKTLDYLRRTGFDTVSVGKPYPRKAGILRAPQYAGGLLAVFLKVFWKLATDRSIGSVHISGFYLHLIYHEYALIALSRLMGKRVVYELRGSGVERGYEHRSLFYRFFFRQAVARSHAVLSQGSRYLPFLRRFTDRNVLHYPNCNELYRMPRENPDETVTEAGEVRLVYFGRIVASKRPDLAIRACHDLCVRGINARLSIVGEGEEGFLQDLKSISASLGDPARVDFLPAVEMAGLIEILARSHFFVFPSAEPREGQSNALTEAMGMGGVPIVSGAGFNREIVGDASLVVAADGQASAYSDIMHRILTAGDWRHLSAKARGRVALLYSEDVALAALRDAHTAF</sequence>
<evidence type="ECO:0000313" key="3">
    <source>
        <dbReference type="EMBL" id="RGP38773.1"/>
    </source>
</evidence>
<accession>A0A411Z6T0</accession>
<dbReference type="GO" id="GO:0016757">
    <property type="term" value="F:glycosyltransferase activity"/>
    <property type="evidence" value="ECO:0007669"/>
    <property type="project" value="InterPro"/>
</dbReference>
<proteinExistence type="predicted"/>
<dbReference type="PANTHER" id="PTHR46401">
    <property type="entry name" value="GLYCOSYLTRANSFERASE WBBK-RELATED"/>
    <property type="match status" value="1"/>
</dbReference>
<dbReference type="AlphaFoldDB" id="A0A411Z6T0"/>
<reference evidence="3 4" key="1">
    <citation type="submission" date="2018-08" db="EMBL/GenBank/DDBJ databases">
        <title>Flavobacterium tibetense sp. nov., isolated from a wetland YonghuCo on Tibetan Plateau.</title>
        <authorList>
            <person name="Phurbu D."/>
            <person name="Lu H."/>
            <person name="Xing P."/>
        </authorList>
    </citation>
    <scope>NUCLEOTIDE SEQUENCE [LARGE SCALE GENOMIC DNA]</scope>
    <source>
        <strain evidence="3 4">DJC</strain>
    </source>
</reference>
<comment type="caution">
    <text evidence="3">The sequence shown here is derived from an EMBL/GenBank/DDBJ whole genome shotgun (WGS) entry which is preliminary data.</text>
</comment>
<evidence type="ECO:0000259" key="2">
    <source>
        <dbReference type="Pfam" id="PF00534"/>
    </source>
</evidence>
<name>A0A411Z6T0_9RHOB</name>
<dbReference type="RefSeq" id="WP_118149516.1">
    <property type="nucleotide sequence ID" value="NZ_QWEY01000001.1"/>
</dbReference>
<dbReference type="GO" id="GO:0009103">
    <property type="term" value="P:lipopolysaccharide biosynthetic process"/>
    <property type="evidence" value="ECO:0007669"/>
    <property type="project" value="TreeGrafter"/>
</dbReference>
<dbReference type="SUPFAM" id="SSF53756">
    <property type="entry name" value="UDP-Glycosyltransferase/glycogen phosphorylase"/>
    <property type="match status" value="1"/>
</dbReference>
<dbReference type="PANTHER" id="PTHR46401:SF2">
    <property type="entry name" value="GLYCOSYLTRANSFERASE WBBK-RELATED"/>
    <property type="match status" value="1"/>
</dbReference>
<dbReference type="Gene3D" id="3.40.50.2000">
    <property type="entry name" value="Glycogen Phosphorylase B"/>
    <property type="match status" value="1"/>
</dbReference>
<feature type="domain" description="Glycosyl transferase family 1" evidence="2">
    <location>
        <begin position="185"/>
        <end position="337"/>
    </location>
</feature>
<dbReference type="Pfam" id="PF00534">
    <property type="entry name" value="Glycos_transf_1"/>
    <property type="match status" value="1"/>
</dbReference>
<evidence type="ECO:0000313" key="4">
    <source>
        <dbReference type="Proteomes" id="UP000284547"/>
    </source>
</evidence>
<evidence type="ECO:0000256" key="1">
    <source>
        <dbReference type="ARBA" id="ARBA00022679"/>
    </source>
</evidence>
<dbReference type="OrthoDB" id="9790710at2"/>
<dbReference type="EMBL" id="QWEY01000001">
    <property type="protein sequence ID" value="RGP38773.1"/>
    <property type="molecule type" value="Genomic_DNA"/>
</dbReference>
<dbReference type="CDD" id="cd03801">
    <property type="entry name" value="GT4_PimA-like"/>
    <property type="match status" value="1"/>
</dbReference>
<dbReference type="InterPro" id="IPR001296">
    <property type="entry name" value="Glyco_trans_1"/>
</dbReference>
<organism evidence="3 4">
    <name type="scientific">Pseudotabrizicola alkalilacus</name>
    <dbReference type="NCBI Taxonomy" id="2305252"/>
    <lineage>
        <taxon>Bacteria</taxon>
        <taxon>Pseudomonadati</taxon>
        <taxon>Pseudomonadota</taxon>
        <taxon>Alphaproteobacteria</taxon>
        <taxon>Rhodobacterales</taxon>
        <taxon>Paracoccaceae</taxon>
        <taxon>Pseudotabrizicola</taxon>
    </lineage>
</organism>
<gene>
    <name evidence="3" type="ORF">D1012_01210</name>
</gene>
<protein>
    <submittedName>
        <fullName evidence="3">Glycosyltransferase</fullName>
    </submittedName>
</protein>